<accession>A0ABM8T846</accession>
<evidence type="ECO:0000313" key="1">
    <source>
        <dbReference type="EMBL" id="CAE6866944.1"/>
    </source>
</evidence>
<keyword evidence="2" id="KW-1185">Reference proteome</keyword>
<comment type="caution">
    <text evidence="1">The sequence shown here is derived from an EMBL/GenBank/DDBJ whole genome shotgun (WGS) entry which is preliminary data.</text>
</comment>
<name>A0ABM8T846_9BURK</name>
<reference evidence="1 2" key="1">
    <citation type="submission" date="2021-02" db="EMBL/GenBank/DDBJ databases">
        <authorList>
            <person name="Vanwijnsberghe S."/>
        </authorList>
    </citation>
    <scope>NUCLEOTIDE SEQUENCE [LARGE SCALE GENOMIC DNA]</scope>
    <source>
        <strain evidence="1 2">R-69658</strain>
    </source>
</reference>
<protein>
    <submittedName>
        <fullName evidence="1">Uncharacterized protein</fullName>
    </submittedName>
</protein>
<organism evidence="1 2">
    <name type="scientific">Paraburkholderia aspalathi</name>
    <dbReference type="NCBI Taxonomy" id="1324617"/>
    <lineage>
        <taxon>Bacteria</taxon>
        <taxon>Pseudomonadati</taxon>
        <taxon>Pseudomonadota</taxon>
        <taxon>Betaproteobacteria</taxon>
        <taxon>Burkholderiales</taxon>
        <taxon>Burkholderiaceae</taxon>
        <taxon>Paraburkholderia</taxon>
    </lineage>
</organism>
<dbReference type="EMBL" id="CAJNAU010000210">
    <property type="protein sequence ID" value="CAE6866944.1"/>
    <property type="molecule type" value="Genomic_DNA"/>
</dbReference>
<sequence>MPYDPSKSRRADDAFNLRGHLKVQDFLSPEMTRLIRHYMDLSLRSGRMEISANEVIRGQFEQYGAMLSESLLSLLQPRIESVVGEPLIPTYSFWRIYQRGAMLRQHVDRAACEISVSISIAVEPKDVQWPLWVRGIDNRARAIRLSTGEALVYRGVEVPHWRDSFAGDVQYQMLLHYILRDGANGQWAYDGRAACALSPTHRTFNNATGEPR</sequence>
<dbReference type="Proteomes" id="UP000674425">
    <property type="component" value="Unassembled WGS sequence"/>
</dbReference>
<proteinExistence type="predicted"/>
<gene>
    <name evidence="1" type="ORF">R69658_07917</name>
</gene>
<evidence type="ECO:0000313" key="2">
    <source>
        <dbReference type="Proteomes" id="UP000674425"/>
    </source>
</evidence>